<evidence type="ECO:0000259" key="8">
    <source>
        <dbReference type="PROSITE" id="PS50011"/>
    </source>
</evidence>
<dbReference type="PROSITE" id="PS50011">
    <property type="entry name" value="PROTEIN_KINASE_DOM"/>
    <property type="match status" value="1"/>
</dbReference>
<keyword evidence="2 5" id="KW-0547">Nucleotide-binding</keyword>
<feature type="region of interest" description="Disordered" evidence="7">
    <location>
        <begin position="1"/>
        <end position="37"/>
    </location>
</feature>
<dbReference type="CDD" id="cd14014">
    <property type="entry name" value="STKc_PknB_like"/>
    <property type="match status" value="1"/>
</dbReference>
<dbReference type="Gene3D" id="1.10.510.10">
    <property type="entry name" value="Transferase(Phosphotransferase) domain 1"/>
    <property type="match status" value="1"/>
</dbReference>
<evidence type="ECO:0000313" key="9">
    <source>
        <dbReference type="EMBL" id="PRQ04882.1"/>
    </source>
</evidence>
<organism evidence="9 10">
    <name type="scientific">Enhygromyxa salina</name>
    <dbReference type="NCBI Taxonomy" id="215803"/>
    <lineage>
        <taxon>Bacteria</taxon>
        <taxon>Pseudomonadati</taxon>
        <taxon>Myxococcota</taxon>
        <taxon>Polyangia</taxon>
        <taxon>Nannocystales</taxon>
        <taxon>Nannocystaceae</taxon>
        <taxon>Enhygromyxa</taxon>
    </lineage>
</organism>
<dbReference type="EMBL" id="PVNL01000101">
    <property type="protein sequence ID" value="PRQ04882.1"/>
    <property type="molecule type" value="Genomic_DNA"/>
</dbReference>
<gene>
    <name evidence="9" type="primary">spk1_18</name>
    <name evidence="9" type="ORF">ENSA7_50550</name>
</gene>
<dbReference type="AlphaFoldDB" id="A0A2S9YIJ8"/>
<name>A0A2S9YIJ8_9BACT</name>
<keyword evidence="3 9" id="KW-0418">Kinase</keyword>
<feature type="domain" description="Protein kinase" evidence="8">
    <location>
        <begin position="60"/>
        <end position="347"/>
    </location>
</feature>
<evidence type="ECO:0000256" key="4">
    <source>
        <dbReference type="ARBA" id="ARBA00022840"/>
    </source>
</evidence>
<evidence type="ECO:0000256" key="6">
    <source>
        <dbReference type="SAM" id="Coils"/>
    </source>
</evidence>
<keyword evidence="4 5" id="KW-0067">ATP-binding</keyword>
<feature type="compositionally biased region" description="Low complexity" evidence="7">
    <location>
        <begin position="1"/>
        <end position="15"/>
    </location>
</feature>
<evidence type="ECO:0000256" key="5">
    <source>
        <dbReference type="PROSITE-ProRule" id="PRU10141"/>
    </source>
</evidence>
<protein>
    <submittedName>
        <fullName evidence="9">Serine/threonine-protein kinase PK-1</fullName>
        <ecNumber evidence="9">2.7.11.1</ecNumber>
    </submittedName>
</protein>
<evidence type="ECO:0000256" key="7">
    <source>
        <dbReference type="SAM" id="MobiDB-lite"/>
    </source>
</evidence>
<dbReference type="PANTHER" id="PTHR43289:SF6">
    <property type="entry name" value="SERINE_THREONINE-PROTEIN KINASE NEKL-3"/>
    <property type="match status" value="1"/>
</dbReference>
<dbReference type="InterPro" id="IPR000719">
    <property type="entry name" value="Prot_kinase_dom"/>
</dbReference>
<dbReference type="InterPro" id="IPR011009">
    <property type="entry name" value="Kinase-like_dom_sf"/>
</dbReference>
<dbReference type="InterPro" id="IPR011990">
    <property type="entry name" value="TPR-like_helical_dom_sf"/>
</dbReference>
<dbReference type="SUPFAM" id="SSF56112">
    <property type="entry name" value="Protein kinase-like (PK-like)"/>
    <property type="match status" value="1"/>
</dbReference>
<dbReference type="EC" id="2.7.11.1" evidence="9"/>
<dbReference type="PROSITE" id="PS00107">
    <property type="entry name" value="PROTEIN_KINASE_ATP"/>
    <property type="match status" value="1"/>
</dbReference>
<dbReference type="Pfam" id="PF13424">
    <property type="entry name" value="TPR_12"/>
    <property type="match status" value="1"/>
</dbReference>
<evidence type="ECO:0000256" key="3">
    <source>
        <dbReference type="ARBA" id="ARBA00022777"/>
    </source>
</evidence>
<dbReference type="PROSITE" id="PS00108">
    <property type="entry name" value="PROTEIN_KINASE_ST"/>
    <property type="match status" value="1"/>
</dbReference>
<dbReference type="OrthoDB" id="5484417at2"/>
<keyword evidence="6" id="KW-0175">Coiled coil</keyword>
<dbReference type="GO" id="GO:0004674">
    <property type="term" value="F:protein serine/threonine kinase activity"/>
    <property type="evidence" value="ECO:0007669"/>
    <property type="project" value="UniProtKB-EC"/>
</dbReference>
<keyword evidence="1 9" id="KW-0808">Transferase</keyword>
<sequence>MRDAATTPGATTPGDHAAESTEDLLQSSSPAQESFEHRRVVATARRRLFGRGPQVHIGRYQIERRLGSGGMGEVYLAHDNDLSRKLAIKRVIDAQHTEVGQARLRREAQALARLSHPNVVQIYEIGEHEQCTYLAMEYVAGQTLGQWLAEQPRAWQAVLDRFLAAGRGLAAAHEAGLVHRDFKPDNVLLSADGRVRVADFGLALGDEQPRAGADTTHDRAQIERGIQARVSVTGAVRGTIRYMPLEQLRDDGVDARSDQFSFCVALYEALWGEPPFSLTNSRERLAALERGVPLTPARGSGTRPPARYWRVVRRGLSKDPDQRWPNMGALLAALEHVARRRRRQAWFGLVGAALVMGAGAVQLTRDEPLDPCATISRELEGTWDAPRRASLEAQLAPVAAEHAQASRERVFAGLDRWSQGWVAEREQLCRARAEHRIEPELARLQIACHTRQRRRVEDLVGLLLEPGIAADGLANAVEAVAALPPATACEDELALLGVEPAPPTIAARVEQLRRDVDRAHELRVLGSVEAGLELAESAHRAAVGLGYGPLIAEALAELAKAELSAGSLEQALERLQEAVDAAEINRHDYLAAELWTELTLRSLIELRDEPAGARWLRRAQAATGRVKPSARARARLAFAGGMLAELRGDLEGAERGYRSAIDQSEVGDLRDQSSYLANLANLVAKRDVEQATELMRRAVSQAETAFGPQHPQTARLLYDLGLALRGFDAANPEVRKLLERAASIWRNSHTRPHRDLATAEWLLSLLALERGELDLAETHALALAEIQLESLPASHPHHARPAQLLASIYSIRGDYELALEQSDAALAIWAPIDGEDDVVVVRLRSEAANNLLALGRIDEAAQLLDTLLPRVQGQPDKSIPVYHARCEVALRRGDLDGASAELLALDADVGDGGSLGPHELSDALLRALIAERDGRLTSGELERLRRAQVDTPITAAQLAAWLEQLSVSPTELAALGLG</sequence>
<proteinExistence type="predicted"/>
<dbReference type="SUPFAM" id="SSF48452">
    <property type="entry name" value="TPR-like"/>
    <property type="match status" value="2"/>
</dbReference>
<dbReference type="Proteomes" id="UP000238823">
    <property type="component" value="Unassembled WGS sequence"/>
</dbReference>
<reference evidence="9 10" key="1">
    <citation type="submission" date="2018-03" db="EMBL/GenBank/DDBJ databases">
        <title>Draft Genome Sequences of the Obligatory Marine Myxobacteria Enhygromyxa salina SWB007.</title>
        <authorList>
            <person name="Poehlein A."/>
            <person name="Moghaddam J.A."/>
            <person name="Harms H."/>
            <person name="Alanjari M."/>
            <person name="Koenig G.M."/>
            <person name="Daniel R."/>
            <person name="Schaeberle T.F."/>
        </authorList>
    </citation>
    <scope>NUCLEOTIDE SEQUENCE [LARGE SCALE GENOMIC DNA]</scope>
    <source>
        <strain evidence="9 10">SWB007</strain>
    </source>
</reference>
<feature type="compositionally biased region" description="Polar residues" evidence="7">
    <location>
        <begin position="23"/>
        <end position="32"/>
    </location>
</feature>
<evidence type="ECO:0000256" key="2">
    <source>
        <dbReference type="ARBA" id="ARBA00022741"/>
    </source>
</evidence>
<evidence type="ECO:0000313" key="10">
    <source>
        <dbReference type="Proteomes" id="UP000238823"/>
    </source>
</evidence>
<dbReference type="GO" id="GO:0005524">
    <property type="term" value="F:ATP binding"/>
    <property type="evidence" value="ECO:0007669"/>
    <property type="project" value="UniProtKB-UniRule"/>
</dbReference>
<dbReference type="Gene3D" id="1.25.40.10">
    <property type="entry name" value="Tetratricopeptide repeat domain"/>
    <property type="match status" value="2"/>
</dbReference>
<comment type="caution">
    <text evidence="9">The sequence shown here is derived from an EMBL/GenBank/DDBJ whole genome shotgun (WGS) entry which is preliminary data.</text>
</comment>
<evidence type="ECO:0000256" key="1">
    <source>
        <dbReference type="ARBA" id="ARBA00022679"/>
    </source>
</evidence>
<dbReference type="InterPro" id="IPR008271">
    <property type="entry name" value="Ser/Thr_kinase_AS"/>
</dbReference>
<feature type="coiled-coil region" evidence="6">
    <location>
        <begin position="551"/>
        <end position="592"/>
    </location>
</feature>
<accession>A0A2S9YIJ8</accession>
<dbReference type="Pfam" id="PF00069">
    <property type="entry name" value="Pkinase"/>
    <property type="match status" value="1"/>
</dbReference>
<dbReference type="RefSeq" id="WP_106091947.1">
    <property type="nucleotide sequence ID" value="NZ_PVNL01000101.1"/>
</dbReference>
<feature type="binding site" evidence="5">
    <location>
        <position position="89"/>
    </location>
    <ligand>
        <name>ATP</name>
        <dbReference type="ChEBI" id="CHEBI:30616"/>
    </ligand>
</feature>
<dbReference type="PANTHER" id="PTHR43289">
    <property type="entry name" value="MITOGEN-ACTIVATED PROTEIN KINASE KINASE KINASE 20-RELATED"/>
    <property type="match status" value="1"/>
</dbReference>
<dbReference type="Gene3D" id="3.30.200.20">
    <property type="entry name" value="Phosphorylase Kinase, domain 1"/>
    <property type="match status" value="1"/>
</dbReference>
<dbReference type="InterPro" id="IPR017441">
    <property type="entry name" value="Protein_kinase_ATP_BS"/>
</dbReference>